<sequence>MKPQSRLGITLSIVSAGILSAGAAAAQDKVSFILNWVTAGEHAAVYYADHAGWFEEAGLDVSIEQGKGSAVAAQRVGVGAAEMGIADLGTSMVARGAGADIVAVMNIYANSPYQMYWLAESGMEDLDDFPGHKFGNPPGDAARAMWPALAGANDMSPDDITWVNIAPNAKVSALASGAIDGTTFFANYHHVMANAFGDDLRWFAWSEKGVNPYGNSIIANGEFLEENRDVVGRMVEVLQRSHRYCVENGEECVGVLSDYASGITVENEQANWDVTTRLMSDEFSTTKGLGYFDPGRIASDYELVSKYFDIASPFDPETIYTNEFIDPEITMIEIGN</sequence>
<dbReference type="PATRIC" id="fig|540747.5.peg.3728"/>
<keyword evidence="1" id="KW-0732">Signal</keyword>
<feature type="chain" id="PRO_5010437560" evidence="1">
    <location>
        <begin position="27"/>
        <end position="336"/>
    </location>
</feature>
<accession>A0A0T5PBM5</accession>
<feature type="domain" description="SsuA/THI5-like" evidence="2">
    <location>
        <begin position="41"/>
        <end position="251"/>
    </location>
</feature>
<reference evidence="3 5" key="1">
    <citation type="submission" date="2015-04" db="EMBL/GenBank/DDBJ databases">
        <title>The draft genome sequence of Roseovarius indicus B108T.</title>
        <authorList>
            <person name="Li G."/>
            <person name="Lai Q."/>
            <person name="Shao Z."/>
            <person name="Yan P."/>
        </authorList>
    </citation>
    <scope>NUCLEOTIDE SEQUENCE [LARGE SCALE GENOMIC DNA]</scope>
    <source>
        <strain evidence="3 5">B108</strain>
    </source>
</reference>
<dbReference type="EMBL" id="CP031598">
    <property type="protein sequence ID" value="QEW25510.1"/>
    <property type="molecule type" value="Genomic_DNA"/>
</dbReference>
<dbReference type="SUPFAM" id="SSF53850">
    <property type="entry name" value="Periplasmic binding protein-like II"/>
    <property type="match status" value="1"/>
</dbReference>
<dbReference type="EMBL" id="LAXI01000003">
    <property type="protein sequence ID" value="KRS18517.1"/>
    <property type="molecule type" value="Genomic_DNA"/>
</dbReference>
<dbReference type="Proteomes" id="UP000051401">
    <property type="component" value="Unassembled WGS sequence"/>
</dbReference>
<evidence type="ECO:0000256" key="1">
    <source>
        <dbReference type="SAM" id="SignalP"/>
    </source>
</evidence>
<dbReference type="KEGG" id="rid:RIdsm_01297"/>
<evidence type="ECO:0000313" key="4">
    <source>
        <dbReference type="EMBL" id="QEW25510.1"/>
    </source>
</evidence>
<dbReference type="RefSeq" id="WP_057814635.1">
    <property type="nucleotide sequence ID" value="NZ_CP031598.1"/>
</dbReference>
<evidence type="ECO:0000313" key="3">
    <source>
        <dbReference type="EMBL" id="KRS18517.1"/>
    </source>
</evidence>
<dbReference type="PANTHER" id="PTHR31528:SF3">
    <property type="entry name" value="THIAMINE BIOSYNTHESIS PROTEIN HI_0357-RELATED"/>
    <property type="match status" value="1"/>
</dbReference>
<gene>
    <name evidence="4" type="ORF">RIdsm_01297</name>
    <name evidence="3" type="ORF">XM52_06830</name>
</gene>
<dbReference type="PANTHER" id="PTHR31528">
    <property type="entry name" value="4-AMINO-5-HYDROXYMETHYL-2-METHYLPYRIMIDINE PHOSPHATE SYNTHASE THI11-RELATED"/>
    <property type="match status" value="1"/>
</dbReference>
<evidence type="ECO:0000313" key="6">
    <source>
        <dbReference type="Proteomes" id="UP000325785"/>
    </source>
</evidence>
<dbReference type="GO" id="GO:0009228">
    <property type="term" value="P:thiamine biosynthetic process"/>
    <property type="evidence" value="ECO:0007669"/>
    <property type="project" value="InterPro"/>
</dbReference>
<dbReference type="Proteomes" id="UP000325785">
    <property type="component" value="Chromosome"/>
</dbReference>
<evidence type="ECO:0000313" key="5">
    <source>
        <dbReference type="Proteomes" id="UP000051401"/>
    </source>
</evidence>
<reference evidence="4 6" key="2">
    <citation type="submission" date="2018-08" db="EMBL/GenBank/DDBJ databases">
        <title>Genetic Globetrotter - A new plasmid hitch-hiking vast phylogenetic and geographic distances.</title>
        <authorList>
            <person name="Vollmers J."/>
            <person name="Petersen J."/>
        </authorList>
    </citation>
    <scope>NUCLEOTIDE SEQUENCE [LARGE SCALE GENOMIC DNA]</scope>
    <source>
        <strain evidence="4 6">DSM 26383</strain>
    </source>
</reference>
<dbReference type="InterPro" id="IPR027939">
    <property type="entry name" value="NMT1/THI5"/>
</dbReference>
<dbReference type="Pfam" id="PF09084">
    <property type="entry name" value="NMT1"/>
    <property type="match status" value="1"/>
</dbReference>
<feature type="signal peptide" evidence="1">
    <location>
        <begin position="1"/>
        <end position="26"/>
    </location>
</feature>
<dbReference type="InterPro" id="IPR015168">
    <property type="entry name" value="SsuA/THI5"/>
</dbReference>
<proteinExistence type="predicted"/>
<organism evidence="3 5">
    <name type="scientific">Roseovarius indicus</name>
    <dbReference type="NCBI Taxonomy" id="540747"/>
    <lineage>
        <taxon>Bacteria</taxon>
        <taxon>Pseudomonadati</taxon>
        <taxon>Pseudomonadota</taxon>
        <taxon>Alphaproteobacteria</taxon>
        <taxon>Rhodobacterales</taxon>
        <taxon>Roseobacteraceae</taxon>
        <taxon>Roseovarius</taxon>
    </lineage>
</organism>
<keyword evidence="5" id="KW-1185">Reference proteome</keyword>
<protein>
    <submittedName>
        <fullName evidence="4">Thiamine biosynthesis protein</fullName>
    </submittedName>
</protein>
<dbReference type="Gene3D" id="3.40.190.10">
    <property type="entry name" value="Periplasmic binding protein-like II"/>
    <property type="match status" value="2"/>
</dbReference>
<dbReference type="STRING" id="540747.SAMN04488031_104249"/>
<name>A0A0T5PBM5_9RHOB</name>
<dbReference type="AlphaFoldDB" id="A0A0T5PBM5"/>
<evidence type="ECO:0000259" key="2">
    <source>
        <dbReference type="Pfam" id="PF09084"/>
    </source>
</evidence>
<dbReference type="OrthoDB" id="9815602at2"/>